<proteinExistence type="inferred from homology"/>
<dbReference type="GO" id="GO:0045892">
    <property type="term" value="P:negative regulation of DNA-templated transcription"/>
    <property type="evidence" value="ECO:0007669"/>
    <property type="project" value="TreeGrafter"/>
</dbReference>
<evidence type="ECO:0000256" key="6">
    <source>
        <dbReference type="ARBA" id="ARBA00030388"/>
    </source>
</evidence>
<evidence type="ECO:0000256" key="4">
    <source>
        <dbReference type="ARBA" id="ARBA00022759"/>
    </source>
</evidence>
<dbReference type="Proteomes" id="UP000036000">
    <property type="component" value="Chromosome"/>
</dbReference>
<dbReference type="AlphaFoldDB" id="A0AAC8ZGL2"/>
<dbReference type="Pfam" id="PF06769">
    <property type="entry name" value="YoeB_toxin"/>
    <property type="match status" value="1"/>
</dbReference>
<dbReference type="EMBL" id="CP012033">
    <property type="protein sequence ID" value="AKP64813.1"/>
    <property type="molecule type" value="Genomic_DNA"/>
</dbReference>
<evidence type="ECO:0000256" key="2">
    <source>
        <dbReference type="ARBA" id="ARBA00022649"/>
    </source>
</evidence>
<keyword evidence="2" id="KW-1277">Toxin-antitoxin system</keyword>
<dbReference type="InterPro" id="IPR009614">
    <property type="entry name" value="YoeB_toxin"/>
</dbReference>
<dbReference type="GO" id="GO:0006401">
    <property type="term" value="P:RNA catabolic process"/>
    <property type="evidence" value="ECO:0007669"/>
    <property type="project" value="InterPro"/>
</dbReference>
<keyword evidence="5" id="KW-0378">Hydrolase</keyword>
<organism evidence="8 9">
    <name type="scientific">Levilactobacillus koreensis</name>
    <dbReference type="NCBI Taxonomy" id="637971"/>
    <lineage>
        <taxon>Bacteria</taxon>
        <taxon>Bacillati</taxon>
        <taxon>Bacillota</taxon>
        <taxon>Bacilli</taxon>
        <taxon>Lactobacillales</taxon>
        <taxon>Lactobacillaceae</taxon>
        <taxon>Levilactobacillus</taxon>
    </lineage>
</organism>
<evidence type="ECO:0000256" key="3">
    <source>
        <dbReference type="ARBA" id="ARBA00022722"/>
    </source>
</evidence>
<evidence type="ECO:0000313" key="9">
    <source>
        <dbReference type="Proteomes" id="UP000036000"/>
    </source>
</evidence>
<dbReference type="NCBIfam" id="TIGR02116">
    <property type="entry name" value="toxin_Txe_YoeB"/>
    <property type="match status" value="1"/>
</dbReference>
<dbReference type="KEGG" id="lko:ABN16_07260"/>
<keyword evidence="9" id="KW-1185">Reference proteome</keyword>
<gene>
    <name evidence="8" type="ORF">ABN16_07260</name>
</gene>
<dbReference type="GO" id="GO:0004519">
    <property type="term" value="F:endonuclease activity"/>
    <property type="evidence" value="ECO:0007669"/>
    <property type="project" value="UniProtKB-KW"/>
</dbReference>
<dbReference type="Gene3D" id="3.30.2310.20">
    <property type="entry name" value="RelE-like"/>
    <property type="match status" value="1"/>
</dbReference>
<protein>
    <recommendedName>
        <fullName evidence="7">Endoribonuclease YoeB</fullName>
    </recommendedName>
    <alternativeName>
        <fullName evidence="6">Putative mRNA interferase YoeB</fullName>
    </alternativeName>
</protein>
<dbReference type="PANTHER" id="PTHR38039">
    <property type="entry name" value="TOXIN YOEB"/>
    <property type="match status" value="1"/>
</dbReference>
<evidence type="ECO:0000256" key="7">
    <source>
        <dbReference type="ARBA" id="ARBA00050056"/>
    </source>
</evidence>
<comment type="similarity">
    <text evidence="1">Belongs to the YoeB family.</text>
</comment>
<dbReference type="InterPro" id="IPR035093">
    <property type="entry name" value="RelE/ParE_toxin_dom_sf"/>
</dbReference>
<keyword evidence="4" id="KW-0255">Endonuclease</keyword>
<name>A0AAC8ZGL2_9LACO</name>
<sequence length="85" mass="10241">MVAIEFLEEAWAEYVFWQGEDRKTLKRINNLIKSIQRDGLELGLGKPERLKYQDGWSRRIDSKNRLVYTFKEDHLIIVACRNHYK</sequence>
<evidence type="ECO:0000256" key="5">
    <source>
        <dbReference type="ARBA" id="ARBA00022801"/>
    </source>
</evidence>
<accession>A0AAC8ZGL2</accession>
<dbReference type="SUPFAM" id="SSF143011">
    <property type="entry name" value="RelE-like"/>
    <property type="match status" value="1"/>
</dbReference>
<keyword evidence="3" id="KW-0540">Nuclease</keyword>
<dbReference type="PANTHER" id="PTHR38039:SF1">
    <property type="entry name" value="TOXIN YOEB"/>
    <property type="match status" value="1"/>
</dbReference>
<evidence type="ECO:0000256" key="1">
    <source>
        <dbReference type="ARBA" id="ARBA00008172"/>
    </source>
</evidence>
<dbReference type="RefSeq" id="WP_048734380.1">
    <property type="nucleotide sequence ID" value="NZ_CP012033.1"/>
</dbReference>
<reference evidence="8 9" key="1">
    <citation type="submission" date="2015-07" db="EMBL/GenBank/DDBJ databases">
        <title>Lactobacillus korensis/26-25/ whole genome sequencing.</title>
        <authorList>
            <person name="Kim M.K."/>
            <person name="Im W.-T."/>
            <person name="Srinivasan S."/>
            <person name="Lee J.-J."/>
        </authorList>
    </citation>
    <scope>NUCLEOTIDE SEQUENCE [LARGE SCALE GENOMIC DNA]</scope>
    <source>
        <strain evidence="8 9">26-25</strain>
    </source>
</reference>
<dbReference type="GO" id="GO:0016787">
    <property type="term" value="F:hydrolase activity"/>
    <property type="evidence" value="ECO:0007669"/>
    <property type="project" value="UniProtKB-KW"/>
</dbReference>
<evidence type="ECO:0000313" key="8">
    <source>
        <dbReference type="EMBL" id="AKP64813.1"/>
    </source>
</evidence>